<feature type="region of interest" description="Disordered" evidence="1">
    <location>
        <begin position="769"/>
        <end position="799"/>
    </location>
</feature>
<name>A0A1D9PX89_SCLS1</name>
<dbReference type="AlphaFoldDB" id="A0A1D9PX89"/>
<feature type="region of interest" description="Disordered" evidence="1">
    <location>
        <begin position="436"/>
        <end position="486"/>
    </location>
</feature>
<feature type="compositionally biased region" description="Basic and acidic residues" evidence="1">
    <location>
        <begin position="771"/>
        <end position="790"/>
    </location>
</feature>
<dbReference type="Proteomes" id="UP000177798">
    <property type="component" value="Chromosome 2"/>
</dbReference>
<feature type="region of interest" description="Disordered" evidence="1">
    <location>
        <begin position="568"/>
        <end position="590"/>
    </location>
</feature>
<organism evidence="2 3">
    <name type="scientific">Sclerotinia sclerotiorum (strain ATCC 18683 / 1980 / Ss-1)</name>
    <name type="common">White mold</name>
    <name type="synonym">Whetzelinia sclerotiorum</name>
    <dbReference type="NCBI Taxonomy" id="665079"/>
    <lineage>
        <taxon>Eukaryota</taxon>
        <taxon>Fungi</taxon>
        <taxon>Dikarya</taxon>
        <taxon>Ascomycota</taxon>
        <taxon>Pezizomycotina</taxon>
        <taxon>Leotiomycetes</taxon>
        <taxon>Helotiales</taxon>
        <taxon>Sclerotiniaceae</taxon>
        <taxon>Sclerotinia</taxon>
    </lineage>
</organism>
<feature type="compositionally biased region" description="Polar residues" evidence="1">
    <location>
        <begin position="447"/>
        <end position="467"/>
    </location>
</feature>
<proteinExistence type="predicted"/>
<feature type="compositionally biased region" description="Basic and acidic residues" evidence="1">
    <location>
        <begin position="574"/>
        <end position="587"/>
    </location>
</feature>
<accession>A0A1D9PX89</accession>
<evidence type="ECO:0000313" key="2">
    <source>
        <dbReference type="EMBL" id="APA07307.1"/>
    </source>
</evidence>
<sequence length="893" mass="101518">MSFQEALSPRVRKDSLWSVDVASDDCSTKPSDVSDDELQNDESSRWAKVFKEAFGLSDDDKLEEDGEVLDHECMDNMDYDIDQCASLSLPDMLSQQVKIEEFWNLSDSLSINQNRDGPLSKFKNFSHYFNSTTSAGVVSHMITGIHELIYLKARGDPIELEALKYFDFNTLELSAEKRPERNTFNTSDDQSRFRINVKASKTYAFMAAFKIFISKYINSPAELSPGIFCTLNRFLTSPGDEKATRTMGSNSSEQYFGLSNQCQCKIGVHSWLKGFIQQINAKDRKAGKLKNPIYDISRLYLRFINRNCFGEQSKQVAMILLQSFAIKWMHSMVLPFDENEEGFRDIMSKPSDMPIRKLLKYLERVLARNFDRIIANSTGRSIQLNASSYSLYPEAAAIYPQTSGGKTEPNYHEDISETKLLLNRVSSELESVSVSQARNSRDCVNGESPTDATTSPGFHSEISTSNRSCKRSPIGTGPPPTPERRNSCLKCSAVWFWNKRCDICGWKLVQEDFSNKQTQAPKMTKMFNKIQVSKRGRPGCYECEKPEFLGLCDTCSFERSLTVVSDGWSTLASPDKKNPPPERKDPSPDANSCPQCGAGEFYGICYICSFGIWIAPSTMKRKSLSLDCNNGTAEESNRYRTTKGHDQMVFRNFMYSQQTRHRCARLGRTARRIKENGRNCRLPTPLRRRLASHWKPFAPRTAIGAPHITSDENLRVMRAFPKTEVTHMQMAEANPHVTSEIDQESPQANILEATRTEKANIEVYVNTTQYSKEESAEEHHASSRYSKEESPNTTPSNYSTLVKRRRGYNALPYLENRDTRKVESYVPTNEWPTECEIPPSSLVRRGTQWLSTIPRAMIVGVSSLLGFRKVRTLYDEEAAVDTELARWVDEKMN</sequence>
<dbReference type="OrthoDB" id="3527612at2759"/>
<gene>
    <name evidence="2" type="ORF">sscle_02g020770</name>
</gene>
<dbReference type="EMBL" id="CP017815">
    <property type="protein sequence ID" value="APA07307.1"/>
    <property type="molecule type" value="Genomic_DNA"/>
</dbReference>
<protein>
    <submittedName>
        <fullName evidence="2">Uncharacterized protein</fullName>
    </submittedName>
</protein>
<reference evidence="3" key="1">
    <citation type="journal article" date="2017" name="Genome Biol. Evol.">
        <title>The complete genome sequence of the phytopathogenic fungus Sclerotinia sclerotiorum reveals insights into the genome architecture of broad host range pathogens.</title>
        <authorList>
            <person name="Derbyshire M."/>
            <person name="Denton-Giles M."/>
            <person name="Hegedus D."/>
            <person name="Seifbarghy S."/>
            <person name="Rollins J."/>
            <person name="van Kan J."/>
            <person name="Seidl M.F."/>
            <person name="Faino L."/>
            <person name="Mbengue M."/>
            <person name="Navaud O."/>
            <person name="Raffaele S."/>
            <person name="Hammond-Kosack K."/>
            <person name="Heard S."/>
            <person name="Oliver R."/>
        </authorList>
    </citation>
    <scope>NUCLEOTIDE SEQUENCE [LARGE SCALE GENOMIC DNA]</scope>
    <source>
        <strain evidence="3">ATCC 18683 / 1980 / Ss-1</strain>
    </source>
</reference>
<evidence type="ECO:0000313" key="3">
    <source>
        <dbReference type="Proteomes" id="UP000177798"/>
    </source>
</evidence>
<evidence type="ECO:0000256" key="1">
    <source>
        <dbReference type="SAM" id="MobiDB-lite"/>
    </source>
</evidence>
<dbReference type="VEuPathDB" id="FungiDB:sscle_02g020770"/>